<name>A0A5N0UV85_9PSEU</name>
<dbReference type="InterPro" id="IPR001387">
    <property type="entry name" value="Cro/C1-type_HTH"/>
</dbReference>
<dbReference type="Pfam" id="PF13518">
    <property type="entry name" value="HTH_28"/>
    <property type="match status" value="1"/>
</dbReference>
<proteinExistence type="predicted"/>
<keyword evidence="4" id="KW-1185">Reference proteome</keyword>
<protein>
    <submittedName>
        <fullName evidence="3">Helix-turn-helix domain-containing protein</fullName>
    </submittedName>
</protein>
<dbReference type="Proteomes" id="UP000319769">
    <property type="component" value="Unassembled WGS sequence"/>
</dbReference>
<evidence type="ECO:0000259" key="1">
    <source>
        <dbReference type="Pfam" id="PF13518"/>
    </source>
</evidence>
<feature type="domain" description="Winged helix-turn helix" evidence="2">
    <location>
        <begin position="111"/>
        <end position="149"/>
    </location>
</feature>
<dbReference type="InterPro" id="IPR055247">
    <property type="entry name" value="InsJ-like_HTH"/>
</dbReference>
<comment type="caution">
    <text evidence="3">The sequence shown here is derived from an EMBL/GenBank/DDBJ whole genome shotgun (WGS) entry which is preliminary data.</text>
</comment>
<dbReference type="InterPro" id="IPR009057">
    <property type="entry name" value="Homeodomain-like_sf"/>
</dbReference>
<dbReference type="InterPro" id="IPR025959">
    <property type="entry name" value="Winged_HTH_dom"/>
</dbReference>
<evidence type="ECO:0000313" key="4">
    <source>
        <dbReference type="Proteomes" id="UP000319769"/>
    </source>
</evidence>
<dbReference type="CDD" id="cd00093">
    <property type="entry name" value="HTH_XRE"/>
    <property type="match status" value="1"/>
</dbReference>
<sequence length="238" mass="26048">MRAPHLPRTIGHASAGARNLPADALEELRRRAVAAVESGISQAQAARQLGVSRRAVGNWVRAYRSDGESAFRPRRRGRRTGEFLVLTEQQQSWLVTAIVSGPPDEQGLPYLLWTRKAVADLIHDAFGVALAGVTVDQYLSRWGFLPRSPGAPDCPQETFLVSWTRPGPPAGEGSCHALVAVNRRGLLHFHAADEPFTADVLTRFHGRLRMQLSRDVRLVVRDWPAGAAALPTGWLATS</sequence>
<dbReference type="Gene3D" id="1.10.10.60">
    <property type="entry name" value="Homeodomain-like"/>
    <property type="match status" value="1"/>
</dbReference>
<dbReference type="SUPFAM" id="SSF46689">
    <property type="entry name" value="Homeodomain-like"/>
    <property type="match status" value="1"/>
</dbReference>
<dbReference type="EMBL" id="VMNW02000055">
    <property type="protein sequence ID" value="KAA9155643.1"/>
    <property type="molecule type" value="Genomic_DNA"/>
</dbReference>
<dbReference type="AlphaFoldDB" id="A0A5N0UV85"/>
<gene>
    <name evidence="3" type="ORF">FPZ12_029255</name>
</gene>
<reference evidence="3" key="1">
    <citation type="submission" date="2019-09" db="EMBL/GenBank/DDBJ databases">
        <authorList>
            <person name="Teo W.F.A."/>
            <person name="Duangmal K."/>
        </authorList>
    </citation>
    <scope>NUCLEOTIDE SEQUENCE [LARGE SCALE GENOMIC DNA]</scope>
    <source>
        <strain evidence="3">K81G1</strain>
    </source>
</reference>
<dbReference type="OrthoDB" id="341531at2"/>
<organism evidence="3 4">
    <name type="scientific">Amycolatopsis acidicola</name>
    <dbReference type="NCBI Taxonomy" id="2596893"/>
    <lineage>
        <taxon>Bacteria</taxon>
        <taxon>Bacillati</taxon>
        <taxon>Actinomycetota</taxon>
        <taxon>Actinomycetes</taxon>
        <taxon>Pseudonocardiales</taxon>
        <taxon>Pseudonocardiaceae</taxon>
        <taxon>Amycolatopsis</taxon>
    </lineage>
</organism>
<evidence type="ECO:0000259" key="2">
    <source>
        <dbReference type="Pfam" id="PF13592"/>
    </source>
</evidence>
<evidence type="ECO:0000313" key="3">
    <source>
        <dbReference type="EMBL" id="KAA9155643.1"/>
    </source>
</evidence>
<dbReference type="RefSeq" id="WP_144755967.1">
    <property type="nucleotide sequence ID" value="NZ_VMNW02000055.1"/>
</dbReference>
<feature type="domain" description="Insertion element IS150 protein InsJ-like helix-turn-helix" evidence="1">
    <location>
        <begin position="29"/>
        <end position="79"/>
    </location>
</feature>
<dbReference type="Pfam" id="PF13592">
    <property type="entry name" value="HTH_33"/>
    <property type="match status" value="1"/>
</dbReference>
<accession>A0A5N0UV85</accession>